<proteinExistence type="predicted"/>
<evidence type="ECO:0000313" key="1">
    <source>
        <dbReference type="EMBL" id="PZR17339.1"/>
    </source>
</evidence>
<dbReference type="Proteomes" id="UP000249061">
    <property type="component" value="Unassembled WGS sequence"/>
</dbReference>
<gene>
    <name evidence="1" type="ORF">DI536_03155</name>
</gene>
<organism evidence="1 2">
    <name type="scientific">Archangium gephyra</name>
    <dbReference type="NCBI Taxonomy" id="48"/>
    <lineage>
        <taxon>Bacteria</taxon>
        <taxon>Pseudomonadati</taxon>
        <taxon>Myxococcota</taxon>
        <taxon>Myxococcia</taxon>
        <taxon>Myxococcales</taxon>
        <taxon>Cystobacterineae</taxon>
        <taxon>Archangiaceae</taxon>
        <taxon>Archangium</taxon>
    </lineage>
</organism>
<protein>
    <submittedName>
        <fullName evidence="1">Uncharacterized protein</fullName>
    </submittedName>
</protein>
<accession>A0A2W5TNW4</accession>
<sequence length="77" mass="8651">MKPCPTELPQSINPEAGPKRLGVEHHRNLDCAHYDNCLDEAVRRGWQSFTCIKCPLYALPSAQQAGIESFATQRRVV</sequence>
<dbReference type="EMBL" id="QFQP01000002">
    <property type="protein sequence ID" value="PZR17339.1"/>
    <property type="molecule type" value="Genomic_DNA"/>
</dbReference>
<comment type="caution">
    <text evidence="1">The sequence shown here is derived from an EMBL/GenBank/DDBJ whole genome shotgun (WGS) entry which is preliminary data.</text>
</comment>
<dbReference type="AlphaFoldDB" id="A0A2W5TNW4"/>
<name>A0A2W5TNW4_9BACT</name>
<reference evidence="1 2" key="1">
    <citation type="submission" date="2017-08" db="EMBL/GenBank/DDBJ databases">
        <title>Infants hospitalized years apart are colonized by the same room-sourced microbial strains.</title>
        <authorList>
            <person name="Brooks B."/>
            <person name="Olm M.R."/>
            <person name="Firek B.A."/>
            <person name="Baker R."/>
            <person name="Thomas B.C."/>
            <person name="Morowitz M.J."/>
            <person name="Banfield J.F."/>
        </authorList>
    </citation>
    <scope>NUCLEOTIDE SEQUENCE [LARGE SCALE GENOMIC DNA]</scope>
    <source>
        <strain evidence="1">S2_003_000_R2_14</strain>
    </source>
</reference>
<evidence type="ECO:0000313" key="2">
    <source>
        <dbReference type="Proteomes" id="UP000249061"/>
    </source>
</evidence>